<keyword evidence="3" id="KW-1185">Reference proteome</keyword>
<feature type="region of interest" description="Disordered" evidence="1">
    <location>
        <begin position="70"/>
        <end position="96"/>
    </location>
</feature>
<gene>
    <name evidence="2" type="ORF">BN946_scf184815.g14</name>
</gene>
<dbReference type="STRING" id="5643.A0A060S1Z1"/>
<evidence type="ECO:0000256" key="1">
    <source>
        <dbReference type="SAM" id="MobiDB-lite"/>
    </source>
</evidence>
<protein>
    <submittedName>
        <fullName evidence="2">Uncharacterized protein</fullName>
    </submittedName>
</protein>
<evidence type="ECO:0000313" key="2">
    <source>
        <dbReference type="EMBL" id="CDO68367.1"/>
    </source>
</evidence>
<dbReference type="OMA" id="WRDREVG"/>
<feature type="compositionally biased region" description="Basic and acidic residues" evidence="1">
    <location>
        <begin position="161"/>
        <end position="174"/>
    </location>
</feature>
<comment type="caution">
    <text evidence="2">The sequence shown here is derived from an EMBL/GenBank/DDBJ whole genome shotgun (WGS) entry which is preliminary data.</text>
</comment>
<organism evidence="2 3">
    <name type="scientific">Pycnoporus cinnabarinus</name>
    <name type="common">Cinnabar-red polypore</name>
    <name type="synonym">Trametes cinnabarina</name>
    <dbReference type="NCBI Taxonomy" id="5643"/>
    <lineage>
        <taxon>Eukaryota</taxon>
        <taxon>Fungi</taxon>
        <taxon>Dikarya</taxon>
        <taxon>Basidiomycota</taxon>
        <taxon>Agaricomycotina</taxon>
        <taxon>Agaricomycetes</taxon>
        <taxon>Polyporales</taxon>
        <taxon>Polyporaceae</taxon>
        <taxon>Trametes</taxon>
    </lineage>
</organism>
<sequence length="174" mass="17926">MLDFRDLPPLRSHTHSPVTTPHSPFPPVTPGTSTAPGSGYSTPYFSLPRSSSAASVSSLNLNLNVPTFPGPLNLSHPHHPSAYQSNGALYDAPSPAGSVGMSFDKLSLASASAASSRLATPKSRRSESEGDETDPAVVAATALAGLAGASGSPVQMSTKRVKQEEREVGMDVDA</sequence>
<dbReference type="HOGENOM" id="CLU_1540876_0_0_1"/>
<evidence type="ECO:0000313" key="3">
    <source>
        <dbReference type="Proteomes" id="UP000029665"/>
    </source>
</evidence>
<proteinExistence type="predicted"/>
<feature type="region of interest" description="Disordered" evidence="1">
    <location>
        <begin position="112"/>
        <end position="174"/>
    </location>
</feature>
<reference evidence="2" key="1">
    <citation type="submission" date="2014-01" db="EMBL/GenBank/DDBJ databases">
        <title>The genome of the white-rot fungus Pycnoporus cinnabarinus: a basidiomycete model with a versatile arsenal for lignocellulosic biomass breakdown.</title>
        <authorList>
            <person name="Levasseur A."/>
            <person name="Lomascolo A."/>
            <person name="Ruiz-Duenas F.J."/>
            <person name="Uzan E."/>
            <person name="Piumi F."/>
            <person name="Kues U."/>
            <person name="Ram A.F.J."/>
            <person name="Murat C."/>
            <person name="Haon M."/>
            <person name="Benoit I."/>
            <person name="Arfi Y."/>
            <person name="Chevret D."/>
            <person name="Drula E."/>
            <person name="Kwon M.J."/>
            <person name="Gouret P."/>
            <person name="Lesage-Meessen L."/>
            <person name="Lombard V."/>
            <person name="Mariette J."/>
            <person name="Noirot C."/>
            <person name="Park J."/>
            <person name="Patyshakuliyeva A."/>
            <person name="Wieneger R.A.B."/>
            <person name="Wosten H.A.B."/>
            <person name="Martin F."/>
            <person name="Coutinho P.M."/>
            <person name="de Vries R."/>
            <person name="Martinez A.T."/>
            <person name="Klopp C."/>
            <person name="Pontarotti P."/>
            <person name="Henrissat B."/>
            <person name="Record E."/>
        </authorList>
    </citation>
    <scope>NUCLEOTIDE SEQUENCE [LARGE SCALE GENOMIC DNA]</scope>
    <source>
        <strain evidence="2">BRFM137</strain>
    </source>
</reference>
<name>A0A060S1Z1_PYCCI</name>
<feature type="compositionally biased region" description="Low complexity" evidence="1">
    <location>
        <begin position="136"/>
        <end position="149"/>
    </location>
</feature>
<dbReference type="AlphaFoldDB" id="A0A060S1Z1"/>
<feature type="compositionally biased region" description="Polar residues" evidence="1">
    <location>
        <begin position="30"/>
        <end position="44"/>
    </location>
</feature>
<dbReference type="EMBL" id="CCBP010000012">
    <property type="protein sequence ID" value="CDO68367.1"/>
    <property type="molecule type" value="Genomic_DNA"/>
</dbReference>
<feature type="region of interest" description="Disordered" evidence="1">
    <location>
        <begin position="1"/>
        <end position="50"/>
    </location>
</feature>
<accession>A0A060S1Z1</accession>
<dbReference type="Proteomes" id="UP000029665">
    <property type="component" value="Unassembled WGS sequence"/>
</dbReference>